<feature type="compositionally biased region" description="Polar residues" evidence="1">
    <location>
        <begin position="36"/>
        <end position="45"/>
    </location>
</feature>
<gene>
    <name evidence="2" type="ORF">AFUS01_LOCUS7378</name>
</gene>
<comment type="caution">
    <text evidence="2">The sequence shown here is derived from an EMBL/GenBank/DDBJ whole genome shotgun (WGS) entry which is preliminary data.</text>
</comment>
<keyword evidence="3" id="KW-1185">Reference proteome</keyword>
<dbReference type="AlphaFoldDB" id="A0A8J2NXE5"/>
<evidence type="ECO:0000313" key="2">
    <source>
        <dbReference type="EMBL" id="CAG7717949.1"/>
    </source>
</evidence>
<reference evidence="2" key="1">
    <citation type="submission" date="2021-06" db="EMBL/GenBank/DDBJ databases">
        <authorList>
            <person name="Hodson N. C."/>
            <person name="Mongue J. A."/>
            <person name="Jaron S. K."/>
        </authorList>
    </citation>
    <scope>NUCLEOTIDE SEQUENCE</scope>
</reference>
<accession>A0A8J2NXE5</accession>
<sequence>ANLFPPDETVRSQEVFLPPDLPPKTSQLPRMEETPISMTSPVTNV</sequence>
<dbReference type="EMBL" id="CAJVCH010049819">
    <property type="protein sequence ID" value="CAG7717949.1"/>
    <property type="molecule type" value="Genomic_DNA"/>
</dbReference>
<organism evidence="2 3">
    <name type="scientific">Allacma fusca</name>
    <dbReference type="NCBI Taxonomy" id="39272"/>
    <lineage>
        <taxon>Eukaryota</taxon>
        <taxon>Metazoa</taxon>
        <taxon>Ecdysozoa</taxon>
        <taxon>Arthropoda</taxon>
        <taxon>Hexapoda</taxon>
        <taxon>Collembola</taxon>
        <taxon>Symphypleona</taxon>
        <taxon>Sminthuridae</taxon>
        <taxon>Allacma</taxon>
    </lineage>
</organism>
<evidence type="ECO:0000313" key="3">
    <source>
        <dbReference type="Proteomes" id="UP000708208"/>
    </source>
</evidence>
<feature type="region of interest" description="Disordered" evidence="1">
    <location>
        <begin position="16"/>
        <end position="45"/>
    </location>
</feature>
<feature type="non-terminal residue" evidence="2">
    <location>
        <position position="1"/>
    </location>
</feature>
<protein>
    <submittedName>
        <fullName evidence="2">Uncharacterized protein</fullName>
    </submittedName>
</protein>
<dbReference type="Proteomes" id="UP000708208">
    <property type="component" value="Unassembled WGS sequence"/>
</dbReference>
<name>A0A8J2NXE5_9HEXA</name>
<evidence type="ECO:0000256" key="1">
    <source>
        <dbReference type="SAM" id="MobiDB-lite"/>
    </source>
</evidence>
<proteinExistence type="predicted"/>